<dbReference type="Pfam" id="PF13511">
    <property type="entry name" value="DUF4124"/>
    <property type="match status" value="1"/>
</dbReference>
<dbReference type="InterPro" id="IPR025392">
    <property type="entry name" value="DUF4124"/>
</dbReference>
<evidence type="ECO:0000313" key="3">
    <source>
        <dbReference type="EMBL" id="EXF96378.1"/>
    </source>
</evidence>
<dbReference type="RefSeq" id="WP_019693152.1">
    <property type="nucleotide sequence ID" value="NZ_AFOY02000003.1"/>
</dbReference>
<feature type="signal peptide" evidence="1">
    <location>
        <begin position="1"/>
        <end position="22"/>
    </location>
</feature>
<reference evidence="3 4" key="1">
    <citation type="journal article" date="2011" name="J. Bacteriol.">
        <title>Draft genome sequence of the polycyclic aromatic hydrocarbon-degrading, genetically engineered bioluminescent bioreporter Pseudomonas fluorescens HK44.</title>
        <authorList>
            <person name="Chauhan A."/>
            <person name="Layton A.C."/>
            <person name="Williams D.E."/>
            <person name="Smartt A.E."/>
            <person name="Ripp S."/>
            <person name="Karpinets T.V."/>
            <person name="Brown S.D."/>
            <person name="Sayler G.S."/>
        </authorList>
    </citation>
    <scope>NUCLEOTIDE SEQUENCE [LARGE SCALE GENOMIC DNA]</scope>
    <source>
        <strain evidence="3 4">HK44</strain>
    </source>
</reference>
<feature type="domain" description="DUF4124" evidence="2">
    <location>
        <begin position="13"/>
        <end position="56"/>
    </location>
</feature>
<dbReference type="Proteomes" id="UP000022611">
    <property type="component" value="Unassembled WGS sequence"/>
</dbReference>
<dbReference type="PATRIC" id="fig|1042209.11.peg.558"/>
<dbReference type="AlphaFoldDB" id="A0A010T0E1"/>
<protein>
    <recommendedName>
        <fullName evidence="2">DUF4124 domain-containing protein</fullName>
    </recommendedName>
</protein>
<name>A0A010T0E1_PSEFL</name>
<keyword evidence="1" id="KW-0732">Signal</keyword>
<dbReference type="EMBL" id="AFOY02000003">
    <property type="protein sequence ID" value="EXF96378.1"/>
    <property type="molecule type" value="Genomic_DNA"/>
</dbReference>
<evidence type="ECO:0000313" key="4">
    <source>
        <dbReference type="Proteomes" id="UP000022611"/>
    </source>
</evidence>
<organism evidence="3 4">
    <name type="scientific">Pseudomonas fluorescens HK44</name>
    <dbReference type="NCBI Taxonomy" id="1042209"/>
    <lineage>
        <taxon>Bacteria</taxon>
        <taxon>Pseudomonadati</taxon>
        <taxon>Pseudomonadota</taxon>
        <taxon>Gammaproteobacteria</taxon>
        <taxon>Pseudomonadales</taxon>
        <taxon>Pseudomonadaceae</taxon>
        <taxon>Pseudomonas</taxon>
    </lineage>
</organism>
<proteinExistence type="predicted"/>
<feature type="chain" id="PRO_5001458039" description="DUF4124 domain-containing protein" evidence="1">
    <location>
        <begin position="23"/>
        <end position="170"/>
    </location>
</feature>
<sequence>MLRKTLTTLLIALLCTPLQATAATVHRCEDAKGRITYTTLSCPPGETLSRQNIYNPSVFTFEAMLPSANHQETSGIKSTPRDPTVVGQMNDKCGNLLSAKERREAIINQRIVPGMSQQDVESALGKPDKISIRNATTNYRYDSKKGRSAQIVFDEKGCVKGKSQTAKSPR</sequence>
<evidence type="ECO:0000259" key="2">
    <source>
        <dbReference type="Pfam" id="PF13511"/>
    </source>
</evidence>
<accession>A0A010T0E1</accession>
<comment type="caution">
    <text evidence="3">The sequence shown here is derived from an EMBL/GenBank/DDBJ whole genome shotgun (WGS) entry which is preliminary data.</text>
</comment>
<evidence type="ECO:0000256" key="1">
    <source>
        <dbReference type="SAM" id="SignalP"/>
    </source>
</evidence>
<dbReference type="HOGENOM" id="CLU_139777_0_0_6"/>
<dbReference type="OrthoDB" id="7031901at2"/>
<gene>
    <name evidence="3" type="ORF">HK44_020170</name>
</gene>